<evidence type="ECO:0000256" key="1">
    <source>
        <dbReference type="SAM" id="MobiDB-lite"/>
    </source>
</evidence>
<protein>
    <submittedName>
        <fullName evidence="3">DUF58 domain-containing protein</fullName>
    </submittedName>
</protein>
<feature type="region of interest" description="Disordered" evidence="1">
    <location>
        <begin position="1"/>
        <end position="21"/>
    </location>
</feature>
<feature type="region of interest" description="Disordered" evidence="1">
    <location>
        <begin position="73"/>
        <end position="142"/>
    </location>
</feature>
<comment type="caution">
    <text evidence="3">The sequence shown here is derived from an EMBL/GenBank/DDBJ whole genome shotgun (WGS) entry which is preliminary data.</text>
</comment>
<dbReference type="Gene3D" id="3.40.50.410">
    <property type="entry name" value="von Willebrand factor, type A domain"/>
    <property type="match status" value="1"/>
</dbReference>
<name>A0A538TYM1_UNCEI</name>
<evidence type="ECO:0000313" key="4">
    <source>
        <dbReference type="Proteomes" id="UP000319836"/>
    </source>
</evidence>
<proteinExistence type="predicted"/>
<dbReference type="AlphaFoldDB" id="A0A538TYM1"/>
<feature type="compositionally biased region" description="Low complexity" evidence="1">
    <location>
        <begin position="102"/>
        <end position="117"/>
    </location>
</feature>
<feature type="compositionally biased region" description="Low complexity" evidence="1">
    <location>
        <begin position="73"/>
        <end position="82"/>
    </location>
</feature>
<feature type="domain" description="DUF58" evidence="2">
    <location>
        <begin position="147"/>
        <end position="342"/>
    </location>
</feature>
<dbReference type="InterPro" id="IPR036465">
    <property type="entry name" value="vWFA_dom_sf"/>
</dbReference>
<reference evidence="3 4" key="1">
    <citation type="journal article" date="2019" name="Nat. Microbiol.">
        <title>Mediterranean grassland soil C-N compound turnover is dependent on rainfall and depth, and is mediated by genomically divergent microorganisms.</title>
        <authorList>
            <person name="Diamond S."/>
            <person name="Andeer P.F."/>
            <person name="Li Z."/>
            <person name="Crits-Christoph A."/>
            <person name="Burstein D."/>
            <person name="Anantharaman K."/>
            <person name="Lane K.R."/>
            <person name="Thomas B.C."/>
            <person name="Pan C."/>
            <person name="Northen T.R."/>
            <person name="Banfield J.F."/>
        </authorList>
    </citation>
    <scope>NUCLEOTIDE SEQUENCE [LARGE SCALE GENOMIC DNA]</scope>
    <source>
        <strain evidence="3">WS_10</strain>
    </source>
</reference>
<dbReference type="Proteomes" id="UP000319836">
    <property type="component" value="Unassembled WGS sequence"/>
</dbReference>
<dbReference type="Pfam" id="PF01882">
    <property type="entry name" value="DUF58"/>
    <property type="match status" value="1"/>
</dbReference>
<evidence type="ECO:0000313" key="3">
    <source>
        <dbReference type="EMBL" id="TMQ68745.1"/>
    </source>
</evidence>
<dbReference type="PANTHER" id="PTHR33608">
    <property type="entry name" value="BLL2464 PROTEIN"/>
    <property type="match status" value="1"/>
</dbReference>
<organism evidence="3 4">
    <name type="scientific">Eiseniibacteriota bacterium</name>
    <dbReference type="NCBI Taxonomy" id="2212470"/>
    <lineage>
        <taxon>Bacteria</taxon>
        <taxon>Candidatus Eiseniibacteriota</taxon>
    </lineage>
</organism>
<dbReference type="SUPFAM" id="SSF53300">
    <property type="entry name" value="vWA-like"/>
    <property type="match status" value="1"/>
</dbReference>
<accession>A0A538TYM1</accession>
<feature type="compositionally biased region" description="Low complexity" evidence="1">
    <location>
        <begin position="1"/>
        <end position="20"/>
    </location>
</feature>
<sequence>PRSTSTTSCRSTCSTSSPPRGVRATSACRSTVWSPSARRRARRCSWCAAPRAWQSSKHALTCSPRTSRRSRRTCCATASTSRTKPRPRASTARRWPGASWSGCACPDADDGAAAQGPTHRDPQPPPGPGSTGGSDRERLQGSRHRVWNVTARLGQPFVKRFVEQRELTILLVVDISRSMRFGTVGPEKRELAAELCAILGFAALRNDDRVGLVLAAGRVEHVVPPARGRSHLLRILRDVLGAAPKSQGTRLGEAARFVTRTTHRRSMVFWLSDFQDEIDPRDWRVLGRRHELTAMVIRDPRDEILPAVGWVEIEDLESGERRLIQTSSRRRRERYQQEARAHWQTIEQTQAKIRCPAVEIRTDRSYLPVLMRYFARRRRRRGAE</sequence>
<feature type="non-terminal residue" evidence="3">
    <location>
        <position position="1"/>
    </location>
</feature>
<dbReference type="PANTHER" id="PTHR33608:SF6">
    <property type="entry name" value="BLL2464 PROTEIN"/>
    <property type="match status" value="1"/>
</dbReference>
<gene>
    <name evidence="3" type="ORF">E6K80_13965</name>
</gene>
<dbReference type="InterPro" id="IPR002881">
    <property type="entry name" value="DUF58"/>
</dbReference>
<dbReference type="EMBL" id="VBPA01000388">
    <property type="protein sequence ID" value="TMQ68745.1"/>
    <property type="molecule type" value="Genomic_DNA"/>
</dbReference>
<evidence type="ECO:0000259" key="2">
    <source>
        <dbReference type="Pfam" id="PF01882"/>
    </source>
</evidence>